<evidence type="ECO:0008006" key="4">
    <source>
        <dbReference type="Google" id="ProtNLM"/>
    </source>
</evidence>
<keyword evidence="1" id="KW-0812">Transmembrane</keyword>
<feature type="transmembrane region" description="Helical" evidence="1">
    <location>
        <begin position="63"/>
        <end position="83"/>
    </location>
</feature>
<protein>
    <recommendedName>
        <fullName evidence="4">Phage holin family protein</fullName>
    </recommendedName>
</protein>
<comment type="caution">
    <text evidence="2">The sequence shown here is derived from an EMBL/GenBank/DDBJ whole genome shotgun (WGS) entry which is preliminary data.</text>
</comment>
<accession>A0A1Y3P674</accession>
<dbReference type="RefSeq" id="WP_238599512.1">
    <property type="nucleotide sequence ID" value="NZ_CP167995.1"/>
</dbReference>
<dbReference type="Pfam" id="PF05449">
    <property type="entry name" value="Phage_holin_3_7"/>
    <property type="match status" value="1"/>
</dbReference>
<dbReference type="Proteomes" id="UP000195440">
    <property type="component" value="Unassembled WGS sequence"/>
</dbReference>
<organism evidence="2 3">
    <name type="scientific">Pseudomonas caspiana</name>
    <dbReference type="NCBI Taxonomy" id="1451454"/>
    <lineage>
        <taxon>Bacteria</taxon>
        <taxon>Pseudomonadati</taxon>
        <taxon>Pseudomonadota</taxon>
        <taxon>Gammaproteobacteria</taxon>
        <taxon>Pseudomonadales</taxon>
        <taxon>Pseudomonadaceae</taxon>
        <taxon>Pseudomonas</taxon>
    </lineage>
</organism>
<dbReference type="EMBL" id="LOHF01000002">
    <property type="protein sequence ID" value="OUM75317.1"/>
    <property type="molecule type" value="Genomic_DNA"/>
</dbReference>
<keyword evidence="3" id="KW-1185">Reference proteome</keyword>
<reference evidence="2 3" key="1">
    <citation type="journal article" date="2017" name="Syst. Appl. Microbiol.">
        <title>Pseudomonas caspiana sp. nov., a citrus pathogen in the Pseudomonas syringae phylogenetic group.</title>
        <authorList>
            <person name="Busquets A."/>
            <person name="Gomila M."/>
            <person name="Beiki F."/>
            <person name="Mulet M."/>
            <person name="Rahimian H."/>
            <person name="Garcia-Valdes E."/>
            <person name="Lalucat J."/>
        </authorList>
    </citation>
    <scope>NUCLEOTIDE SEQUENCE [LARGE SCALE GENOMIC DNA]</scope>
    <source>
        <strain evidence="2 3">FBF102</strain>
    </source>
</reference>
<dbReference type="AlphaFoldDB" id="A0A1Y3P674"/>
<sequence length="97" mass="11006">MDKPLISALLTQVTFWLCMGLFVRLFTFRRKGARFRRNMSCLAWLVMVSAGTVMVYICKGMLVMPVQAWPLVMILAVFVGSVYQSNGNLAQVWKIGQ</sequence>
<evidence type="ECO:0000313" key="2">
    <source>
        <dbReference type="EMBL" id="OUM75317.1"/>
    </source>
</evidence>
<proteinExistence type="predicted"/>
<feature type="transmembrane region" description="Helical" evidence="1">
    <location>
        <begin position="6"/>
        <end position="27"/>
    </location>
</feature>
<evidence type="ECO:0000256" key="1">
    <source>
        <dbReference type="SAM" id="Phobius"/>
    </source>
</evidence>
<dbReference type="InterPro" id="IPR008473">
    <property type="entry name" value="Phage_holin_3_7"/>
</dbReference>
<gene>
    <name evidence="2" type="ORF">AUC60_03720</name>
</gene>
<keyword evidence="1" id="KW-0472">Membrane</keyword>
<evidence type="ECO:0000313" key="3">
    <source>
        <dbReference type="Proteomes" id="UP000195440"/>
    </source>
</evidence>
<feature type="transmembrane region" description="Helical" evidence="1">
    <location>
        <begin position="39"/>
        <end position="57"/>
    </location>
</feature>
<name>A0A1Y3P674_9PSED</name>
<keyword evidence="1" id="KW-1133">Transmembrane helix</keyword>